<proteinExistence type="predicted"/>
<accession>A0AAD1WQK6</accession>
<keyword evidence="4" id="KW-0965">Cell junction</keyword>
<feature type="domain" description="SoHo" evidence="8">
    <location>
        <begin position="607"/>
        <end position="666"/>
    </location>
</feature>
<feature type="compositionally biased region" description="Polar residues" evidence="6">
    <location>
        <begin position="1118"/>
        <end position="1139"/>
    </location>
</feature>
<dbReference type="InterPro" id="IPR036028">
    <property type="entry name" value="SH3-like_dom_sf"/>
</dbReference>
<evidence type="ECO:0000313" key="10">
    <source>
        <dbReference type="Proteomes" id="UP001295444"/>
    </source>
</evidence>
<dbReference type="GO" id="GO:0030055">
    <property type="term" value="C:cell-substrate junction"/>
    <property type="evidence" value="ECO:0007669"/>
    <property type="project" value="TreeGrafter"/>
</dbReference>
<feature type="compositionally biased region" description="Polar residues" evidence="6">
    <location>
        <begin position="249"/>
        <end position="263"/>
    </location>
</feature>
<dbReference type="SUPFAM" id="SSF50044">
    <property type="entry name" value="SH3-domain"/>
    <property type="match status" value="3"/>
</dbReference>
<dbReference type="PROSITE" id="PS50002">
    <property type="entry name" value="SH3"/>
    <property type="match status" value="3"/>
</dbReference>
<dbReference type="Pfam" id="PF07653">
    <property type="entry name" value="SH3_2"/>
    <property type="match status" value="1"/>
</dbReference>
<dbReference type="CDD" id="cd11919">
    <property type="entry name" value="SH3_Sorbs1_1"/>
    <property type="match status" value="1"/>
</dbReference>
<dbReference type="Pfam" id="PF02208">
    <property type="entry name" value="Sorb"/>
    <property type="match status" value="1"/>
</dbReference>
<dbReference type="GO" id="GO:0005737">
    <property type="term" value="C:cytoplasm"/>
    <property type="evidence" value="ECO:0007669"/>
    <property type="project" value="TreeGrafter"/>
</dbReference>
<feature type="compositionally biased region" description="Basic and acidic residues" evidence="6">
    <location>
        <begin position="706"/>
        <end position="733"/>
    </location>
</feature>
<dbReference type="Pfam" id="PF00018">
    <property type="entry name" value="SH3_1"/>
    <property type="match status" value="1"/>
</dbReference>
<dbReference type="GO" id="GO:0005634">
    <property type="term" value="C:nucleus"/>
    <property type="evidence" value="ECO:0007669"/>
    <property type="project" value="TreeGrafter"/>
</dbReference>
<evidence type="ECO:0000259" key="8">
    <source>
        <dbReference type="PROSITE" id="PS50831"/>
    </source>
</evidence>
<feature type="region of interest" description="Disordered" evidence="6">
    <location>
        <begin position="647"/>
        <end position="746"/>
    </location>
</feature>
<evidence type="ECO:0000259" key="7">
    <source>
        <dbReference type="PROSITE" id="PS50002"/>
    </source>
</evidence>
<dbReference type="Gene3D" id="2.30.30.40">
    <property type="entry name" value="SH3 Domains"/>
    <property type="match status" value="3"/>
</dbReference>
<feature type="domain" description="SH3" evidence="7">
    <location>
        <begin position="1008"/>
        <end position="1069"/>
    </location>
</feature>
<dbReference type="Proteomes" id="UP001295444">
    <property type="component" value="Chromosome 11"/>
</dbReference>
<organism evidence="9 10">
    <name type="scientific">Pelobates cultripes</name>
    <name type="common">Western spadefoot toad</name>
    <dbReference type="NCBI Taxonomy" id="61616"/>
    <lineage>
        <taxon>Eukaryota</taxon>
        <taxon>Metazoa</taxon>
        <taxon>Chordata</taxon>
        <taxon>Craniata</taxon>
        <taxon>Vertebrata</taxon>
        <taxon>Euteleostomi</taxon>
        <taxon>Amphibia</taxon>
        <taxon>Batrachia</taxon>
        <taxon>Anura</taxon>
        <taxon>Pelobatoidea</taxon>
        <taxon>Pelobatidae</taxon>
        <taxon>Pelobates</taxon>
    </lineage>
</organism>
<feature type="compositionally biased region" description="Polar residues" evidence="6">
    <location>
        <begin position="1085"/>
        <end position="1111"/>
    </location>
</feature>
<dbReference type="PROSITE" id="PS50831">
    <property type="entry name" value="SOHO"/>
    <property type="match status" value="1"/>
</dbReference>
<dbReference type="InterPro" id="IPR035610">
    <property type="entry name" value="SORBS1_SH3_1"/>
</dbReference>
<dbReference type="FunFam" id="2.30.30.40:FF:000001">
    <property type="entry name" value="Sorbin and SH3 domain-containing protein 1 isoform 2"/>
    <property type="match status" value="1"/>
</dbReference>
<keyword evidence="3" id="KW-0677">Repeat</keyword>
<protein>
    <submittedName>
        <fullName evidence="9">Sorbin and SH3 domain-containing 1 isoform X1</fullName>
    </submittedName>
</protein>
<dbReference type="InterPro" id="IPR001452">
    <property type="entry name" value="SH3_domain"/>
</dbReference>
<dbReference type="InterPro" id="IPR003127">
    <property type="entry name" value="SoHo_dom"/>
</dbReference>
<dbReference type="SMART" id="SM00326">
    <property type="entry name" value="SH3"/>
    <property type="match status" value="3"/>
</dbReference>
<feature type="region of interest" description="Disordered" evidence="6">
    <location>
        <begin position="364"/>
        <end position="391"/>
    </location>
</feature>
<feature type="domain" description="SH3" evidence="7">
    <location>
        <begin position="1167"/>
        <end position="1228"/>
    </location>
</feature>
<dbReference type="GO" id="GO:0031589">
    <property type="term" value="P:cell-substrate adhesion"/>
    <property type="evidence" value="ECO:0007669"/>
    <property type="project" value="TreeGrafter"/>
</dbReference>
<dbReference type="CDD" id="cd11922">
    <property type="entry name" value="SH3_Sorbs1_2"/>
    <property type="match status" value="1"/>
</dbReference>
<dbReference type="PANTHER" id="PTHR14167">
    <property type="entry name" value="SH3 DOMAIN-CONTAINING"/>
    <property type="match status" value="1"/>
</dbReference>
<evidence type="ECO:0000256" key="2">
    <source>
        <dbReference type="ARBA" id="ARBA00022443"/>
    </source>
</evidence>
<evidence type="ECO:0000256" key="3">
    <source>
        <dbReference type="ARBA" id="ARBA00022737"/>
    </source>
</evidence>
<sequence length="1228" mass="136842">MSSENKVNLANNVVNGITPICNVQEKAIDSPLSVRSVSAVTIIPVKTLNSFPDLVPIPEADPTKVCTGKGAVTLRSSTAQGEVVKRRSTLDIELSPNETPSEGDPDDRPPSALESNGDAQHSALAAKGFRSVRPNLTSDGKSKISLPPPIPPPPKEESFAWRPHTNTKLSYLKPVPILDCMYMNTPKPYVPPTASGANIHHHSSPCVPTGFQDISADHSNFPASSIHAEPQHVDSISLSDTSPKHHPSESSGLDKSVVGMNSSHETKADKKVSSLYVACLSNSTGSAASENPTGVAHDKTEGAELEADVTKSPATNIVTSIIDTGKSPPPIPPRPFYDPVPSKDSVSYGEIDTFWSQYPLDQDMGQRTEPDTQHPASRTNMTAKEPYFPSRQKQPLRFQGYRHMDCTSNTAQPGVIIVPLIQVKAEREQDAIPSTPPPPLVPVGKLSASPELVSTPLALPTLDDFIPPHLQKGSNHIPNSNDYSISNNLPPLSPPPSLVPPVTEDSYRVSGHEFSGVDSHTDPVADEVSAYSLTNDKLPSLAPASKPSVYPSTTTVNPTIVLLQHNRVDPALDRSPVEKAHPVIVPERKCQDNSQTEKRAMDYTRREIQTPHYPGDVSSGDFGIPLRNTERSKDWYKTMFKQIHRLNKDDDSDSYPNYGRHSYSEDAKSQSPVPRSKSEMGNIDIENSVRKSVTLPLPTRSSSLKPNHERNDWDPPDKKVDTRKYRAEPRSIHEYQPGKSSALDNEKMTELEKDLYQYETELDADLERMDKCYKASDKRTSTSNRPEDLLPYSYTPSYHFNRGTEESGQEDPALSDNERHIYKNVLEGGDIPLQGLSSLNRRPSSSASNKDSESQRYFAPMDHMDAPEELVRRRYDSKEKLLEDQRRLKREQEEADIAARRHTGIIPSHHQFITNERFGDLLNVDDASKRRSRSEMRQARAKFDFKAQSLKELPLQKGDVVYIYKQIDQNWYEGEHHGRVGIFPISYIELFPQAEKVQPRKASPVQVLEYGDAVAKYNFNGDTAVEMSFKKGERITLIRRVDENWYEGKISGTGRQGIFPVTYIDVIKRPRVKNSADYMDIPMSYSPNRSTSVSPQPSRSDGEQTGLTSKSPVMLTDSPVNTLNSNSVVHPHHTQNTGPDLTESERSYVQPQAQQRRESMEKNQTPQDAICYQALYSYLPQNDDELELKEGDIVDVMEKCDDGWFVGTSRTTKLFGTFPGNYVKSIYY</sequence>
<comment type="subcellular location">
    <subcellularLocation>
        <location evidence="1">Cell junction</location>
    </subcellularLocation>
</comment>
<dbReference type="FunFam" id="2.30.30.40:FF:000004">
    <property type="entry name" value="Sorbin and SH3 domain-containing protein 1 isoform 2"/>
    <property type="match status" value="1"/>
</dbReference>
<reference evidence="9" key="1">
    <citation type="submission" date="2022-03" db="EMBL/GenBank/DDBJ databases">
        <authorList>
            <person name="Alioto T."/>
            <person name="Alioto T."/>
            <person name="Gomez Garrido J."/>
        </authorList>
    </citation>
    <scope>NUCLEOTIDE SEQUENCE</scope>
</reference>
<feature type="region of interest" description="Disordered" evidence="6">
    <location>
        <begin position="236"/>
        <end position="266"/>
    </location>
</feature>
<feature type="compositionally biased region" description="Low complexity" evidence="6">
    <location>
        <begin position="836"/>
        <end position="849"/>
    </location>
</feature>
<dbReference type="PANTHER" id="PTHR14167:SF64">
    <property type="entry name" value="SORBIN AND SH3 DOMAIN-CONTAINING PROTEIN 1"/>
    <property type="match status" value="1"/>
</dbReference>
<gene>
    <name evidence="9" type="ORF">PECUL_23A005278</name>
</gene>
<feature type="domain" description="SH3" evidence="7">
    <location>
        <begin position="934"/>
        <end position="993"/>
    </location>
</feature>
<dbReference type="EMBL" id="OW240922">
    <property type="protein sequence ID" value="CAH2321958.1"/>
    <property type="molecule type" value="Genomic_DNA"/>
</dbReference>
<feature type="region of interest" description="Disordered" evidence="6">
    <location>
        <begin position="92"/>
        <end position="162"/>
    </location>
</feature>
<dbReference type="PRINTS" id="PR00499">
    <property type="entry name" value="P67PHOX"/>
</dbReference>
<feature type="region of interest" description="Disordered" evidence="6">
    <location>
        <begin position="776"/>
        <end position="814"/>
    </location>
</feature>
<name>A0AAD1WQK6_PELCU</name>
<evidence type="ECO:0000256" key="5">
    <source>
        <dbReference type="PROSITE-ProRule" id="PRU00192"/>
    </source>
</evidence>
<evidence type="ECO:0000256" key="6">
    <source>
        <dbReference type="SAM" id="MobiDB-lite"/>
    </source>
</evidence>
<evidence type="ECO:0000256" key="1">
    <source>
        <dbReference type="ARBA" id="ARBA00004282"/>
    </source>
</evidence>
<dbReference type="InterPro" id="IPR050384">
    <property type="entry name" value="Endophilin_SH3RF"/>
</dbReference>
<dbReference type="AlphaFoldDB" id="A0AAD1WQK6"/>
<evidence type="ECO:0000313" key="9">
    <source>
        <dbReference type="EMBL" id="CAH2321958.1"/>
    </source>
</evidence>
<feature type="region of interest" description="Disordered" evidence="6">
    <location>
        <begin position="832"/>
        <end position="865"/>
    </location>
</feature>
<dbReference type="SMART" id="SM00459">
    <property type="entry name" value="Sorb"/>
    <property type="match status" value="1"/>
</dbReference>
<dbReference type="PRINTS" id="PR00452">
    <property type="entry name" value="SH3DOMAIN"/>
</dbReference>
<keyword evidence="10" id="KW-1185">Reference proteome</keyword>
<dbReference type="InterPro" id="IPR035611">
    <property type="entry name" value="SORBS1_SH3_2"/>
</dbReference>
<feature type="region of interest" description="Disordered" evidence="6">
    <location>
        <begin position="1078"/>
        <end position="1165"/>
    </location>
</feature>
<keyword evidence="2 5" id="KW-0728">SH3 domain</keyword>
<feature type="compositionally biased region" description="Basic and acidic residues" evidence="6">
    <location>
        <begin position="776"/>
        <end position="788"/>
    </location>
</feature>
<evidence type="ECO:0000256" key="4">
    <source>
        <dbReference type="ARBA" id="ARBA00022949"/>
    </source>
</evidence>
<dbReference type="Pfam" id="PF14604">
    <property type="entry name" value="SH3_9"/>
    <property type="match status" value="1"/>
</dbReference>